<organism evidence="1 2">
    <name type="scientific">Irpex rosettiformis</name>
    <dbReference type="NCBI Taxonomy" id="378272"/>
    <lineage>
        <taxon>Eukaryota</taxon>
        <taxon>Fungi</taxon>
        <taxon>Dikarya</taxon>
        <taxon>Basidiomycota</taxon>
        <taxon>Agaricomycotina</taxon>
        <taxon>Agaricomycetes</taxon>
        <taxon>Polyporales</taxon>
        <taxon>Irpicaceae</taxon>
        <taxon>Irpex</taxon>
    </lineage>
</organism>
<evidence type="ECO:0000313" key="1">
    <source>
        <dbReference type="EMBL" id="KAI0088166.1"/>
    </source>
</evidence>
<protein>
    <submittedName>
        <fullName evidence="1">Het-c2 protein</fullName>
    </submittedName>
</protein>
<dbReference type="Proteomes" id="UP001055072">
    <property type="component" value="Unassembled WGS sequence"/>
</dbReference>
<evidence type="ECO:0000313" key="2">
    <source>
        <dbReference type="Proteomes" id="UP001055072"/>
    </source>
</evidence>
<gene>
    <name evidence="1" type="ORF">BDY19DRAFT_994567</name>
</gene>
<reference evidence="1" key="1">
    <citation type="journal article" date="2021" name="Environ. Microbiol.">
        <title>Gene family expansions and transcriptome signatures uncover fungal adaptations to wood decay.</title>
        <authorList>
            <person name="Hage H."/>
            <person name="Miyauchi S."/>
            <person name="Viragh M."/>
            <person name="Drula E."/>
            <person name="Min B."/>
            <person name="Chaduli D."/>
            <person name="Navarro D."/>
            <person name="Favel A."/>
            <person name="Norest M."/>
            <person name="Lesage-Meessen L."/>
            <person name="Balint B."/>
            <person name="Merenyi Z."/>
            <person name="de Eugenio L."/>
            <person name="Morin E."/>
            <person name="Martinez A.T."/>
            <person name="Baldrian P."/>
            <person name="Stursova M."/>
            <person name="Martinez M.J."/>
            <person name="Novotny C."/>
            <person name="Magnuson J.K."/>
            <person name="Spatafora J.W."/>
            <person name="Maurice S."/>
            <person name="Pangilinan J."/>
            <person name="Andreopoulos W."/>
            <person name="LaButti K."/>
            <person name="Hundley H."/>
            <person name="Na H."/>
            <person name="Kuo A."/>
            <person name="Barry K."/>
            <person name="Lipzen A."/>
            <person name="Henrissat B."/>
            <person name="Riley R."/>
            <person name="Ahrendt S."/>
            <person name="Nagy L.G."/>
            <person name="Grigoriev I.V."/>
            <person name="Martin F."/>
            <person name="Rosso M.N."/>
        </authorList>
    </citation>
    <scope>NUCLEOTIDE SEQUENCE</scope>
    <source>
        <strain evidence="1">CBS 384.51</strain>
    </source>
</reference>
<sequence length="204" mass="22204">MAPYLQTVKSFADVPITDAGVDTVAFLEASQGVLGLFDLLGSKAFAPVQSDIKGNIEKVRTRYNAAPTQSATLEELVINEKGEKKRIATEGLLWLLRGLDFTCKALQNAQAKKETELTDAFTEAYGVTLKQYHSFVVRPIFALAMKACPYKKEFYGKLAADPEGGAAVSDAQLEEELNKWLAALASIVTRMQSFYAGGGHDKGF</sequence>
<accession>A0ACB8U1S7</accession>
<comment type="caution">
    <text evidence="1">The sequence shown here is derived from an EMBL/GenBank/DDBJ whole genome shotgun (WGS) entry which is preliminary data.</text>
</comment>
<name>A0ACB8U1S7_9APHY</name>
<dbReference type="EMBL" id="MU274915">
    <property type="protein sequence ID" value="KAI0088166.1"/>
    <property type="molecule type" value="Genomic_DNA"/>
</dbReference>
<proteinExistence type="predicted"/>
<keyword evidence="2" id="KW-1185">Reference proteome</keyword>